<dbReference type="InterPro" id="IPR006140">
    <property type="entry name" value="D-isomer_DH_NAD-bd"/>
</dbReference>
<reference evidence="7" key="1">
    <citation type="journal article" date="2019" name="Int. J. Syst. Evol. Microbiol.">
        <title>The Global Catalogue of Microorganisms (GCM) 10K type strain sequencing project: providing services to taxonomists for standard genome sequencing and annotation.</title>
        <authorList>
            <consortium name="The Broad Institute Genomics Platform"/>
            <consortium name="The Broad Institute Genome Sequencing Center for Infectious Disease"/>
            <person name="Wu L."/>
            <person name="Ma J."/>
        </authorList>
    </citation>
    <scope>NUCLEOTIDE SEQUENCE [LARGE SCALE GENOMIC DNA]</scope>
    <source>
        <strain evidence="7">JCM 30774</strain>
    </source>
</reference>
<protein>
    <submittedName>
        <fullName evidence="6">2-hydroxyacid dehydrogenase</fullName>
    </submittedName>
</protein>
<dbReference type="InterPro" id="IPR029752">
    <property type="entry name" value="D-isomer_DH_CS1"/>
</dbReference>
<evidence type="ECO:0000256" key="2">
    <source>
        <dbReference type="ARBA" id="ARBA00023027"/>
    </source>
</evidence>
<dbReference type="SUPFAM" id="SSF51735">
    <property type="entry name" value="NAD(P)-binding Rossmann-fold domains"/>
    <property type="match status" value="1"/>
</dbReference>
<keyword evidence="2" id="KW-0520">NAD</keyword>
<dbReference type="PROSITE" id="PS00065">
    <property type="entry name" value="D_2_HYDROXYACID_DH_1"/>
    <property type="match status" value="1"/>
</dbReference>
<name>A0ABW4AYR5_9GAMM</name>
<feature type="domain" description="D-isomer specific 2-hydroxyacid dehydrogenase catalytic" evidence="4">
    <location>
        <begin position="7"/>
        <end position="316"/>
    </location>
</feature>
<comment type="similarity">
    <text evidence="3">Belongs to the D-isomer specific 2-hydroxyacid dehydrogenase family.</text>
</comment>
<dbReference type="Pfam" id="PF02826">
    <property type="entry name" value="2-Hacid_dh_C"/>
    <property type="match status" value="1"/>
</dbReference>
<dbReference type="Gene3D" id="3.40.50.720">
    <property type="entry name" value="NAD(P)-binding Rossmann-like Domain"/>
    <property type="match status" value="2"/>
</dbReference>
<evidence type="ECO:0000256" key="1">
    <source>
        <dbReference type="ARBA" id="ARBA00023002"/>
    </source>
</evidence>
<evidence type="ECO:0000313" key="6">
    <source>
        <dbReference type="EMBL" id="MFD1383057.1"/>
    </source>
</evidence>
<proteinExistence type="inferred from homology"/>
<dbReference type="SUPFAM" id="SSF52283">
    <property type="entry name" value="Formate/glycerate dehydrogenase catalytic domain-like"/>
    <property type="match status" value="1"/>
</dbReference>
<gene>
    <name evidence="6" type="ORF">ACFQ45_06750</name>
</gene>
<dbReference type="Pfam" id="PF00389">
    <property type="entry name" value="2-Hacid_dh"/>
    <property type="match status" value="1"/>
</dbReference>
<evidence type="ECO:0000259" key="5">
    <source>
        <dbReference type="Pfam" id="PF02826"/>
    </source>
</evidence>
<comment type="caution">
    <text evidence="6">The sequence shown here is derived from an EMBL/GenBank/DDBJ whole genome shotgun (WGS) entry which is preliminary data.</text>
</comment>
<keyword evidence="1 3" id="KW-0560">Oxidoreductase</keyword>
<dbReference type="PANTHER" id="PTHR10996:SF178">
    <property type="entry name" value="2-HYDROXYACID DEHYDROGENASE YGL185C-RELATED"/>
    <property type="match status" value="1"/>
</dbReference>
<evidence type="ECO:0000256" key="3">
    <source>
        <dbReference type="RuleBase" id="RU003719"/>
    </source>
</evidence>
<accession>A0ABW4AYR5</accession>
<dbReference type="InterPro" id="IPR006139">
    <property type="entry name" value="D-isomer_2_OHA_DH_cat_dom"/>
</dbReference>
<dbReference type="PANTHER" id="PTHR10996">
    <property type="entry name" value="2-HYDROXYACID DEHYDROGENASE-RELATED"/>
    <property type="match status" value="1"/>
</dbReference>
<dbReference type="Proteomes" id="UP001597059">
    <property type="component" value="Unassembled WGS sequence"/>
</dbReference>
<dbReference type="RefSeq" id="WP_377366234.1">
    <property type="nucleotide sequence ID" value="NZ_JBHTMN010000007.1"/>
</dbReference>
<organism evidence="6 7">
    <name type="scientific">Rhodanobacter aciditrophus</name>
    <dbReference type="NCBI Taxonomy" id="1623218"/>
    <lineage>
        <taxon>Bacteria</taxon>
        <taxon>Pseudomonadati</taxon>
        <taxon>Pseudomonadota</taxon>
        <taxon>Gammaproteobacteria</taxon>
        <taxon>Lysobacterales</taxon>
        <taxon>Rhodanobacteraceae</taxon>
        <taxon>Rhodanobacter</taxon>
    </lineage>
</organism>
<evidence type="ECO:0000313" key="7">
    <source>
        <dbReference type="Proteomes" id="UP001597059"/>
    </source>
</evidence>
<dbReference type="EMBL" id="JBHTMN010000007">
    <property type="protein sequence ID" value="MFD1383057.1"/>
    <property type="molecule type" value="Genomic_DNA"/>
</dbReference>
<dbReference type="InterPro" id="IPR036291">
    <property type="entry name" value="NAD(P)-bd_dom_sf"/>
</dbReference>
<keyword evidence="7" id="KW-1185">Reference proteome</keyword>
<dbReference type="InterPro" id="IPR050223">
    <property type="entry name" value="D-isomer_2-hydroxyacid_DH"/>
</dbReference>
<sequence length="316" mass="34074">MSKIDVLVVWPNRPEQMKILEETYQLHRYDQADEQGKEAMLDEVGERIRAVVTTHGGGGFPESLLARLPNLEIVCCSSVGLDTLCVDKCHERGIPVTNTPDVLTDDVADMAMMLTLTTLRRFLPAVNWIQDGSWVEKGMMPLNTAIKGKKLGIVGLGRIGKAIAKRAEAFGMIVSYYSRSPKPEVDYANYDDLVALAKDVDVLAPVVPGGADTQGMISREVLTALGPKGYFINVSRGSVVDEPAMVELLQQGSIAGAGLDVFVDEPNVPAPLLTMDNVVLQPHCASGTYETRGAMAQLVVDNLAAHFAGKPLLTAV</sequence>
<feature type="domain" description="D-isomer specific 2-hydroxyacid dehydrogenase NAD-binding" evidence="5">
    <location>
        <begin position="112"/>
        <end position="285"/>
    </location>
</feature>
<evidence type="ECO:0000259" key="4">
    <source>
        <dbReference type="Pfam" id="PF00389"/>
    </source>
</evidence>
<dbReference type="CDD" id="cd12156">
    <property type="entry name" value="HPPR"/>
    <property type="match status" value="1"/>
</dbReference>